<evidence type="ECO:0000256" key="1">
    <source>
        <dbReference type="ARBA" id="ARBA00012797"/>
    </source>
</evidence>
<evidence type="ECO:0000256" key="7">
    <source>
        <dbReference type="ARBA" id="ARBA00032166"/>
    </source>
</evidence>
<dbReference type="HOGENOM" id="CLU_034384_1_1_1"/>
<evidence type="ECO:0000256" key="4">
    <source>
        <dbReference type="ARBA" id="ARBA00022679"/>
    </source>
</evidence>
<dbReference type="GO" id="GO:0000049">
    <property type="term" value="F:tRNA binding"/>
    <property type="evidence" value="ECO:0007669"/>
    <property type="project" value="TreeGrafter"/>
</dbReference>
<evidence type="ECO:0000256" key="8">
    <source>
        <dbReference type="ARBA" id="ARBA00048434"/>
    </source>
</evidence>
<dbReference type="InterPro" id="IPR007356">
    <property type="entry name" value="tRNA_m1G_MeTrfase_euk"/>
</dbReference>
<evidence type="ECO:0000313" key="12">
    <source>
        <dbReference type="Proteomes" id="UP000054248"/>
    </source>
</evidence>
<evidence type="ECO:0000313" key="11">
    <source>
        <dbReference type="EMBL" id="KIO29493.1"/>
    </source>
</evidence>
<dbReference type="EC" id="2.1.1.221" evidence="1"/>
<dbReference type="GO" id="GO:0002939">
    <property type="term" value="P:tRNA N1-guanine methylation"/>
    <property type="evidence" value="ECO:0007669"/>
    <property type="project" value="TreeGrafter"/>
</dbReference>
<dbReference type="AlphaFoldDB" id="A0A0C3L6L4"/>
<dbReference type="InterPro" id="IPR028564">
    <property type="entry name" value="MT_TRM10-typ"/>
</dbReference>
<dbReference type="OrthoDB" id="278300at2759"/>
<dbReference type="PROSITE" id="PS51675">
    <property type="entry name" value="SAM_MT_TRM10"/>
    <property type="match status" value="1"/>
</dbReference>
<dbReference type="InterPro" id="IPR038459">
    <property type="entry name" value="MT_TRM10-typ_sf"/>
</dbReference>
<dbReference type="PANTHER" id="PTHR13563">
    <property type="entry name" value="TRNA (GUANINE-9-) METHYLTRANSFERASE"/>
    <property type="match status" value="1"/>
</dbReference>
<dbReference type="GO" id="GO:0052905">
    <property type="term" value="F:tRNA (guanosine(9)-N1)-methyltransferase activity"/>
    <property type="evidence" value="ECO:0007669"/>
    <property type="project" value="UniProtKB-EC"/>
</dbReference>
<keyword evidence="3" id="KW-0489">Methyltransferase</keyword>
<name>A0A0C3L6L4_9AGAM</name>
<evidence type="ECO:0000256" key="2">
    <source>
        <dbReference type="ARBA" id="ARBA00020451"/>
    </source>
</evidence>
<feature type="region of interest" description="Disordered" evidence="9">
    <location>
        <begin position="170"/>
        <end position="204"/>
    </location>
</feature>
<dbReference type="Gene3D" id="3.40.1280.30">
    <property type="match status" value="1"/>
</dbReference>
<keyword evidence="4" id="KW-0808">Transferase</keyword>
<organism evidence="11 12">
    <name type="scientific">Tulasnella calospora MUT 4182</name>
    <dbReference type="NCBI Taxonomy" id="1051891"/>
    <lineage>
        <taxon>Eukaryota</taxon>
        <taxon>Fungi</taxon>
        <taxon>Dikarya</taxon>
        <taxon>Basidiomycota</taxon>
        <taxon>Agaricomycotina</taxon>
        <taxon>Agaricomycetes</taxon>
        <taxon>Cantharellales</taxon>
        <taxon>Tulasnellaceae</taxon>
        <taxon>Tulasnella</taxon>
    </lineage>
</organism>
<feature type="compositionally biased region" description="Basic and acidic residues" evidence="9">
    <location>
        <begin position="13"/>
        <end position="33"/>
    </location>
</feature>
<dbReference type="Proteomes" id="UP000054248">
    <property type="component" value="Unassembled WGS sequence"/>
</dbReference>
<feature type="region of interest" description="Disordered" evidence="9">
    <location>
        <begin position="1"/>
        <end position="70"/>
    </location>
</feature>
<feature type="region of interest" description="Disordered" evidence="9">
    <location>
        <begin position="305"/>
        <end position="346"/>
    </location>
</feature>
<evidence type="ECO:0000256" key="6">
    <source>
        <dbReference type="ARBA" id="ARBA00031792"/>
    </source>
</evidence>
<reference evidence="11 12" key="1">
    <citation type="submission" date="2014-04" db="EMBL/GenBank/DDBJ databases">
        <authorList>
            <consortium name="DOE Joint Genome Institute"/>
            <person name="Kuo A."/>
            <person name="Girlanda M."/>
            <person name="Perotto S."/>
            <person name="Kohler A."/>
            <person name="Nagy L.G."/>
            <person name="Floudas D."/>
            <person name="Copeland A."/>
            <person name="Barry K.W."/>
            <person name="Cichocki N."/>
            <person name="Veneault-Fourrey C."/>
            <person name="LaButti K."/>
            <person name="Lindquist E.A."/>
            <person name="Lipzen A."/>
            <person name="Lundell T."/>
            <person name="Morin E."/>
            <person name="Murat C."/>
            <person name="Sun H."/>
            <person name="Tunlid A."/>
            <person name="Henrissat B."/>
            <person name="Grigoriev I.V."/>
            <person name="Hibbett D.S."/>
            <person name="Martin F."/>
            <person name="Nordberg H.P."/>
            <person name="Cantor M.N."/>
            <person name="Hua S.X."/>
        </authorList>
    </citation>
    <scope>NUCLEOTIDE SEQUENCE [LARGE SCALE GENOMIC DNA]</scope>
    <source>
        <strain evidence="11 12">MUT 4182</strain>
    </source>
</reference>
<dbReference type="STRING" id="1051891.A0A0C3L6L4"/>
<sequence>PQQPLSKNAQKRLAKEARRAEQKLVWRARDKEKRKQKKAEKRKLRDEAAAAGEEAAEGGPPPAKRARIEHPQRIPFNARVVIDLGFDDKMTFKEVNSLCSQLNHTHSANKRTNRPIAHLLMTGLNGRTKERLDAMNDKAYLRWKGVDWWEEGYERLWEGVPCGDASELVDSSIPAPGDPSQIAEDHGVPTGSLNPLQKGRQSEEHTAAKESVIYLTADSENEIAELKEGETYIIGGIVDRNRYKNLCQNKAADQGVRTGRLPIGTYLANMPTRKVLTVNQVFEILVKWTEERDWEKALMHVMPKRKFKDPNANNPQGKEVGDELDNDEGDYEEDGAGELETKGDSA</sequence>
<feature type="compositionally biased region" description="Acidic residues" evidence="9">
    <location>
        <begin position="322"/>
        <end position="337"/>
    </location>
</feature>
<accession>A0A0C3L6L4</accession>
<keyword evidence="5" id="KW-0949">S-adenosyl-L-methionine</keyword>
<dbReference type="CDD" id="cd18089">
    <property type="entry name" value="SPOUT_Trm10-like"/>
    <property type="match status" value="1"/>
</dbReference>
<proteinExistence type="predicted"/>
<feature type="non-terminal residue" evidence="11">
    <location>
        <position position="1"/>
    </location>
</feature>
<evidence type="ECO:0000256" key="5">
    <source>
        <dbReference type="ARBA" id="ARBA00022691"/>
    </source>
</evidence>
<dbReference type="GO" id="GO:0005634">
    <property type="term" value="C:nucleus"/>
    <property type="evidence" value="ECO:0007669"/>
    <property type="project" value="TreeGrafter"/>
</dbReference>
<evidence type="ECO:0000256" key="3">
    <source>
        <dbReference type="ARBA" id="ARBA00022603"/>
    </source>
</evidence>
<keyword evidence="12" id="KW-1185">Reference proteome</keyword>
<evidence type="ECO:0000259" key="10">
    <source>
        <dbReference type="PROSITE" id="PS51675"/>
    </source>
</evidence>
<comment type="catalytic activity">
    <reaction evidence="8">
        <text>guanosine(9) in tRNA + S-adenosyl-L-methionine = N(1)-methylguanosine(9) in tRNA + S-adenosyl-L-homocysteine + H(+)</text>
        <dbReference type="Rhea" id="RHEA:43156"/>
        <dbReference type="Rhea" id="RHEA-COMP:10367"/>
        <dbReference type="Rhea" id="RHEA-COMP:10368"/>
        <dbReference type="ChEBI" id="CHEBI:15378"/>
        <dbReference type="ChEBI" id="CHEBI:57856"/>
        <dbReference type="ChEBI" id="CHEBI:59789"/>
        <dbReference type="ChEBI" id="CHEBI:73542"/>
        <dbReference type="ChEBI" id="CHEBI:74269"/>
        <dbReference type="EC" id="2.1.1.221"/>
    </reaction>
</comment>
<protein>
    <recommendedName>
        <fullName evidence="2">tRNA (guanine(9)-N1)-methyltransferase</fullName>
        <ecNumber evidence="1">2.1.1.221</ecNumber>
    </recommendedName>
    <alternativeName>
        <fullName evidence="7">tRNA methyltransferase 10</fullName>
    </alternativeName>
    <alternativeName>
        <fullName evidence="6">tRNA(m1G9)-methyltransferase</fullName>
    </alternativeName>
</protein>
<reference evidence="12" key="2">
    <citation type="submission" date="2015-01" db="EMBL/GenBank/DDBJ databases">
        <title>Evolutionary Origins and Diversification of the Mycorrhizal Mutualists.</title>
        <authorList>
            <consortium name="DOE Joint Genome Institute"/>
            <consortium name="Mycorrhizal Genomics Consortium"/>
            <person name="Kohler A."/>
            <person name="Kuo A."/>
            <person name="Nagy L.G."/>
            <person name="Floudas D."/>
            <person name="Copeland A."/>
            <person name="Barry K.W."/>
            <person name="Cichocki N."/>
            <person name="Veneault-Fourrey C."/>
            <person name="LaButti K."/>
            <person name="Lindquist E.A."/>
            <person name="Lipzen A."/>
            <person name="Lundell T."/>
            <person name="Morin E."/>
            <person name="Murat C."/>
            <person name="Riley R."/>
            <person name="Ohm R."/>
            <person name="Sun H."/>
            <person name="Tunlid A."/>
            <person name="Henrissat B."/>
            <person name="Grigoriev I.V."/>
            <person name="Hibbett D.S."/>
            <person name="Martin F."/>
        </authorList>
    </citation>
    <scope>NUCLEOTIDE SEQUENCE [LARGE SCALE GENOMIC DNA]</scope>
    <source>
        <strain evidence="12">MUT 4182</strain>
    </source>
</reference>
<gene>
    <name evidence="11" type="ORF">M407DRAFT_70403</name>
</gene>
<dbReference type="PANTHER" id="PTHR13563:SF13">
    <property type="entry name" value="TRNA METHYLTRANSFERASE 10 HOMOLOG A"/>
    <property type="match status" value="1"/>
</dbReference>
<feature type="domain" description="SAM-dependent MTase TRM10-type" evidence="10">
    <location>
        <begin position="66"/>
        <end position="309"/>
    </location>
</feature>
<dbReference type="EMBL" id="KN822982">
    <property type="protein sequence ID" value="KIO29493.1"/>
    <property type="molecule type" value="Genomic_DNA"/>
</dbReference>
<evidence type="ECO:0000256" key="9">
    <source>
        <dbReference type="SAM" id="MobiDB-lite"/>
    </source>
</evidence>